<protein>
    <submittedName>
        <fullName evidence="1">Uncharacterized protein</fullName>
    </submittedName>
</protein>
<gene>
    <name evidence="1" type="ORF">E7272_11230</name>
</gene>
<organism evidence="1 2">
    <name type="scientific">Pseudobutyrivibrio ruminis</name>
    <dbReference type="NCBI Taxonomy" id="46206"/>
    <lineage>
        <taxon>Bacteria</taxon>
        <taxon>Bacillati</taxon>
        <taxon>Bacillota</taxon>
        <taxon>Clostridia</taxon>
        <taxon>Lachnospirales</taxon>
        <taxon>Lachnospiraceae</taxon>
        <taxon>Pseudobutyrivibrio</taxon>
    </lineage>
</organism>
<dbReference type="EMBL" id="SVER01000032">
    <property type="protein sequence ID" value="MBE5920398.1"/>
    <property type="molecule type" value="Genomic_DNA"/>
</dbReference>
<comment type="caution">
    <text evidence="1">The sequence shown here is derived from an EMBL/GenBank/DDBJ whole genome shotgun (WGS) entry which is preliminary data.</text>
</comment>
<name>A0A927UCI4_9FIRM</name>
<proteinExistence type="predicted"/>
<dbReference type="AlphaFoldDB" id="A0A927UCI4"/>
<evidence type="ECO:0000313" key="2">
    <source>
        <dbReference type="Proteomes" id="UP000766246"/>
    </source>
</evidence>
<accession>A0A927UCI4</accession>
<sequence>MTESSYLDPTAISAQCTLMREKIARDQEALDVAYLAVSNFVSKDELKSEAFSVLKSNMDQYLNFIGYLKAANQCDVRDLGILTTSVGNEVLDGKVILKNKKDAWDSKVKNEELAASYSEKAASGNAIEAIYYSAMATYHSMLANHDYSNYLYWKGKEELYDEIEESTKALFDEGFAIRSLCMVGGTYPGLGGKTFTKPGLDFDIDNPNFDEDTYYRLTTLYRESGDAYFDALSARNDDPTQWSKAEKDFYIAEYEKRGQPLTGDVINSLRDAGYDEDVRNIKVLIYTTEEPYRSAFLENVMFTKLGDMHYKGTAHYSPGENAIYLNVDEFHFLGTRASNYRTFFHEMSHAADHNYSNIKNNSNVPISQSYVDKNGKTFGDYIKADVENTIRAEVDEYIEKKNLNLTAEEKKKLEDDVTHLLMNTADYKNNPPKIDDALTKKCYKSVRLSIEMDLIVNGGIARDMYGGYTGNSFPLDSGHYVYYKENDLDFGYYWVEQTTDSNGNKVPVYDENGNIVYSNNQPVECFAECMAGMITNDSEDVKGYNYYSEDVQNTFNDIASEMAGTN</sequence>
<dbReference type="Proteomes" id="UP000766246">
    <property type="component" value="Unassembled WGS sequence"/>
</dbReference>
<reference evidence="1" key="1">
    <citation type="submission" date="2019-04" db="EMBL/GenBank/DDBJ databases">
        <title>Evolution of Biomass-Degrading Anaerobic Consortia Revealed by Metagenomics.</title>
        <authorList>
            <person name="Peng X."/>
        </authorList>
    </citation>
    <scope>NUCLEOTIDE SEQUENCE</scope>
    <source>
        <strain evidence="1">SIG311</strain>
    </source>
</reference>
<evidence type="ECO:0000313" key="1">
    <source>
        <dbReference type="EMBL" id="MBE5920398.1"/>
    </source>
</evidence>